<name>A0A2T0RFW7_9RHOB</name>
<comment type="cofactor">
    <cofactor evidence="1">
        <name>Zn(2+)</name>
        <dbReference type="ChEBI" id="CHEBI:29105"/>
    </cofactor>
</comment>
<evidence type="ECO:0000256" key="8">
    <source>
        <dbReference type="ARBA" id="ARBA00022833"/>
    </source>
</evidence>
<protein>
    <recommendedName>
        <fullName evidence="5 12">Phosphate propanoyltransferase</fullName>
        <ecNumber evidence="4 12">2.3.1.222</ecNumber>
    </recommendedName>
</protein>
<keyword evidence="11" id="KW-1283">Bacterial microcompartment</keyword>
<dbReference type="GO" id="GO:0016747">
    <property type="term" value="F:acyltransferase activity, transferring groups other than amino-acyl groups"/>
    <property type="evidence" value="ECO:0007669"/>
    <property type="project" value="InterPro"/>
</dbReference>
<evidence type="ECO:0000256" key="7">
    <source>
        <dbReference type="ARBA" id="ARBA00022723"/>
    </source>
</evidence>
<dbReference type="GO" id="GO:0031469">
    <property type="term" value="C:bacterial microcompartment"/>
    <property type="evidence" value="ECO:0007669"/>
    <property type="project" value="UniProtKB-SubCell"/>
</dbReference>
<dbReference type="GO" id="GO:0051144">
    <property type="term" value="P:1,2-propanediol catabolic process"/>
    <property type="evidence" value="ECO:0007669"/>
    <property type="project" value="UniProtKB-UniPathway"/>
</dbReference>
<keyword evidence="8" id="KW-0862">Zinc</keyword>
<evidence type="ECO:0000256" key="11">
    <source>
        <dbReference type="ARBA" id="ARBA00024446"/>
    </source>
</evidence>
<comment type="function">
    <text evidence="12">Involved in 1,2-propanediol (1,2-PD) degradation by catalyzing the conversion of propanoyl-CoA to propanoyl-phosphate.</text>
</comment>
<dbReference type="InterPro" id="IPR008300">
    <property type="entry name" value="PTAC"/>
</dbReference>
<dbReference type="GO" id="GO:0046872">
    <property type="term" value="F:metal ion binding"/>
    <property type="evidence" value="ECO:0007669"/>
    <property type="project" value="UniProtKB-KW"/>
</dbReference>
<dbReference type="Proteomes" id="UP000239480">
    <property type="component" value="Unassembled WGS sequence"/>
</dbReference>
<evidence type="ECO:0000256" key="3">
    <source>
        <dbReference type="ARBA" id="ARBA00007342"/>
    </source>
</evidence>
<evidence type="ECO:0000256" key="10">
    <source>
        <dbReference type="ARBA" id="ARBA00024322"/>
    </source>
</evidence>
<keyword evidence="14" id="KW-1185">Reference proteome</keyword>
<dbReference type="PIRSF" id="PIRSF010130">
    <property type="entry name" value="PduL"/>
    <property type="match status" value="1"/>
</dbReference>
<keyword evidence="9 12" id="KW-0012">Acyltransferase</keyword>
<evidence type="ECO:0000256" key="9">
    <source>
        <dbReference type="ARBA" id="ARBA00023315"/>
    </source>
</evidence>
<dbReference type="PANTHER" id="PTHR39453">
    <property type="entry name" value="PHOSPHATE PROPANOYLTRANSFERASE"/>
    <property type="match status" value="1"/>
</dbReference>
<comment type="catalytic activity">
    <reaction evidence="12">
        <text>propanoyl-CoA + phosphate = propanoyl phosphate + CoA</text>
        <dbReference type="Rhea" id="RHEA:28046"/>
        <dbReference type="ChEBI" id="CHEBI:43474"/>
        <dbReference type="ChEBI" id="CHEBI:57287"/>
        <dbReference type="ChEBI" id="CHEBI:57392"/>
        <dbReference type="ChEBI" id="CHEBI:58933"/>
        <dbReference type="EC" id="2.3.1.222"/>
    </reaction>
</comment>
<comment type="subcellular location">
    <subcellularLocation>
        <location evidence="10">Bacterial microcompartment</location>
    </subcellularLocation>
</comment>
<keyword evidence="7" id="KW-0479">Metal-binding</keyword>
<dbReference type="RefSeq" id="WP_106207986.1">
    <property type="nucleotide sequence ID" value="NZ_PVTD01000015.1"/>
</dbReference>
<dbReference type="AlphaFoldDB" id="A0A2T0RFW7"/>
<keyword evidence="6 12" id="KW-0808">Transferase</keyword>
<evidence type="ECO:0000313" key="13">
    <source>
        <dbReference type="EMBL" id="PRY20063.1"/>
    </source>
</evidence>
<accession>A0A2T0RFW7</accession>
<evidence type="ECO:0000256" key="4">
    <source>
        <dbReference type="ARBA" id="ARBA00012206"/>
    </source>
</evidence>
<dbReference type="PANTHER" id="PTHR39453:SF1">
    <property type="entry name" value="PHOSPHATE PROPANOYLTRANSFERASE"/>
    <property type="match status" value="1"/>
</dbReference>
<organism evidence="13 14">
    <name type="scientific">Aliiruegeria haliotis</name>
    <dbReference type="NCBI Taxonomy" id="1280846"/>
    <lineage>
        <taxon>Bacteria</taxon>
        <taxon>Pseudomonadati</taxon>
        <taxon>Pseudomonadota</taxon>
        <taxon>Alphaproteobacteria</taxon>
        <taxon>Rhodobacterales</taxon>
        <taxon>Roseobacteraceae</taxon>
        <taxon>Aliiruegeria</taxon>
    </lineage>
</organism>
<dbReference type="EMBL" id="PVTD01000015">
    <property type="protein sequence ID" value="PRY20063.1"/>
    <property type="molecule type" value="Genomic_DNA"/>
</dbReference>
<comment type="similarity">
    <text evidence="3 12">Belongs to the PduL family.</text>
</comment>
<evidence type="ECO:0000256" key="5">
    <source>
        <dbReference type="ARBA" id="ARBA00020837"/>
    </source>
</evidence>
<comment type="pathway">
    <text evidence="2 12">Polyol metabolism; 1,2-propanediol degradation.</text>
</comment>
<sequence length="225" mass="23871">MAATDSLIDRIVAELLEQGRAAAVQAATGDSSGTDPALVPVGVSNRHIHLSRQDMDALFGPGAVLTRKKASKQPGQYAAEETVILRGPKGEIGKVRVLGPLRKETQVEISKADGFVLGIHPPMRMSGELENTPGVEIVGPHGVVKTESGLIIAQRHIHMLPETAARLGLVNGEEVDVLAEGERGGVLHHVAIRTAEASTLELHIDVEEANGLGLKNDDRVRIVRA</sequence>
<dbReference type="OrthoDB" id="9784365at2"/>
<reference evidence="13 14" key="1">
    <citation type="submission" date="2018-03" db="EMBL/GenBank/DDBJ databases">
        <title>Genomic Encyclopedia of Archaeal and Bacterial Type Strains, Phase II (KMG-II): from individual species to whole genera.</title>
        <authorList>
            <person name="Goeker M."/>
        </authorList>
    </citation>
    <scope>NUCLEOTIDE SEQUENCE [LARGE SCALE GENOMIC DNA]</scope>
    <source>
        <strain evidence="13 14">DSM 29328</strain>
    </source>
</reference>
<gene>
    <name evidence="13" type="ORF">CLV78_11512</name>
</gene>
<dbReference type="Pfam" id="PF06130">
    <property type="entry name" value="PTAC"/>
    <property type="match status" value="1"/>
</dbReference>
<evidence type="ECO:0000313" key="14">
    <source>
        <dbReference type="Proteomes" id="UP000239480"/>
    </source>
</evidence>
<evidence type="ECO:0000256" key="1">
    <source>
        <dbReference type="ARBA" id="ARBA00001947"/>
    </source>
</evidence>
<proteinExistence type="inferred from homology"/>
<dbReference type="UniPathway" id="UPA00621"/>
<dbReference type="NCBIfam" id="NF011652">
    <property type="entry name" value="PRK15070.1"/>
    <property type="match status" value="1"/>
</dbReference>
<evidence type="ECO:0000256" key="12">
    <source>
        <dbReference type="PIRNR" id="PIRNR010130"/>
    </source>
</evidence>
<evidence type="ECO:0000256" key="6">
    <source>
        <dbReference type="ARBA" id="ARBA00022679"/>
    </source>
</evidence>
<dbReference type="EC" id="2.3.1.222" evidence="4 12"/>
<comment type="caution">
    <text evidence="13">The sequence shown here is derived from an EMBL/GenBank/DDBJ whole genome shotgun (WGS) entry which is preliminary data.</text>
</comment>
<evidence type="ECO:0000256" key="2">
    <source>
        <dbReference type="ARBA" id="ARBA00004836"/>
    </source>
</evidence>